<evidence type="ECO:0000313" key="2">
    <source>
        <dbReference type="EMBL" id="MCQ4165588.1"/>
    </source>
</evidence>
<reference evidence="2" key="1">
    <citation type="submission" date="2022-07" db="EMBL/GenBank/DDBJ databases">
        <title>Tahibacter sp., a new gammaproteobacterium isolated from the silt sample collected at pig farm.</title>
        <authorList>
            <person name="Chen H."/>
        </authorList>
    </citation>
    <scope>NUCLEOTIDE SEQUENCE</scope>
    <source>
        <strain evidence="2">P2K</strain>
    </source>
</reference>
<keyword evidence="3" id="KW-1185">Reference proteome</keyword>
<dbReference type="InterPro" id="IPR019626">
    <property type="entry name" value="Stress-induced_KGG_rpt"/>
</dbReference>
<evidence type="ECO:0000313" key="3">
    <source>
        <dbReference type="Proteomes" id="UP001165498"/>
    </source>
</evidence>
<comment type="caution">
    <text evidence="2">The sequence shown here is derived from an EMBL/GenBank/DDBJ whole genome shotgun (WGS) entry which is preliminary data.</text>
</comment>
<name>A0ABT1QTI2_9GAMM</name>
<proteinExistence type="predicted"/>
<accession>A0ABT1QTI2</accession>
<gene>
    <name evidence="2" type="ORF">NM961_12790</name>
</gene>
<feature type="compositionally biased region" description="Basic and acidic residues" evidence="1">
    <location>
        <begin position="22"/>
        <end position="58"/>
    </location>
</feature>
<evidence type="ECO:0000256" key="1">
    <source>
        <dbReference type="SAM" id="MobiDB-lite"/>
    </source>
</evidence>
<protein>
    <submittedName>
        <fullName evidence="2">General stress protein</fullName>
    </submittedName>
</protein>
<dbReference type="PANTHER" id="PTHR36569:SF5">
    <property type="entry name" value="CONIDIATION-SPECIFIC PROTEIN 10 (EUROFUNG)"/>
    <property type="match status" value="1"/>
</dbReference>
<dbReference type="EMBL" id="JANFQO010000010">
    <property type="protein sequence ID" value="MCQ4165588.1"/>
    <property type="molecule type" value="Genomic_DNA"/>
</dbReference>
<feature type="region of interest" description="Disordered" evidence="1">
    <location>
        <begin position="1"/>
        <end position="100"/>
    </location>
</feature>
<dbReference type="Pfam" id="PF10685">
    <property type="entry name" value="KGG"/>
    <property type="match status" value="1"/>
</dbReference>
<dbReference type="InterPro" id="IPR052590">
    <property type="entry name" value="Stress/Virulence-Domain"/>
</dbReference>
<dbReference type="Proteomes" id="UP001165498">
    <property type="component" value="Unassembled WGS sequence"/>
</dbReference>
<dbReference type="RefSeq" id="WP_255914789.1">
    <property type="nucleotide sequence ID" value="NZ_JANFQO010000010.1"/>
</dbReference>
<sequence length="100" mass="10818">MDEGRQRAIASEGGRAAHARGTAHEFTSEEAREAGRKGGEAVSQNREHMAEIGRRGGEARGNAHRRALAARAAAEEESKRSSRPERSYSDSSRMGTPGRE</sequence>
<dbReference type="PANTHER" id="PTHR36569">
    <property type="match status" value="1"/>
</dbReference>
<feature type="compositionally biased region" description="Basic and acidic residues" evidence="1">
    <location>
        <begin position="73"/>
        <end position="88"/>
    </location>
</feature>
<organism evidence="2 3">
    <name type="scientific">Tahibacter harae</name>
    <dbReference type="NCBI Taxonomy" id="2963937"/>
    <lineage>
        <taxon>Bacteria</taxon>
        <taxon>Pseudomonadati</taxon>
        <taxon>Pseudomonadota</taxon>
        <taxon>Gammaproteobacteria</taxon>
        <taxon>Lysobacterales</taxon>
        <taxon>Rhodanobacteraceae</taxon>
        <taxon>Tahibacter</taxon>
    </lineage>
</organism>